<gene>
    <name evidence="2" type="ORF">E2605_13645</name>
</gene>
<dbReference type="SUPFAM" id="SSF56935">
    <property type="entry name" value="Porins"/>
    <property type="match status" value="1"/>
</dbReference>
<dbReference type="OrthoDB" id="1489309at2"/>
<dbReference type="AlphaFoldDB" id="A0A4Y8L1U4"/>
<evidence type="ECO:0000256" key="1">
    <source>
        <dbReference type="SAM" id="SignalP"/>
    </source>
</evidence>
<proteinExistence type="predicted"/>
<dbReference type="RefSeq" id="WP_134436875.1">
    <property type="nucleotide sequence ID" value="NZ_SOML01000008.1"/>
</dbReference>
<accession>A0A4Y8L1U4</accession>
<dbReference type="STRING" id="1121485.GCA_000426485_01554"/>
<feature type="signal peptide" evidence="1">
    <location>
        <begin position="1"/>
        <end position="20"/>
    </location>
</feature>
<dbReference type="Pfam" id="PF14121">
    <property type="entry name" value="Porin_10"/>
    <property type="match status" value="1"/>
</dbReference>
<dbReference type="Proteomes" id="UP000297861">
    <property type="component" value="Unassembled WGS sequence"/>
</dbReference>
<protein>
    <recommendedName>
        <fullName evidence="4">Porin</fullName>
    </recommendedName>
</protein>
<dbReference type="EMBL" id="SOML01000008">
    <property type="protein sequence ID" value="TFD95450.1"/>
    <property type="molecule type" value="Genomic_DNA"/>
</dbReference>
<evidence type="ECO:0008006" key="4">
    <source>
        <dbReference type="Google" id="ProtNLM"/>
    </source>
</evidence>
<comment type="caution">
    <text evidence="2">The sequence shown here is derived from an EMBL/GenBank/DDBJ whole genome shotgun (WGS) entry which is preliminary data.</text>
</comment>
<reference evidence="2 3" key="1">
    <citation type="submission" date="2019-03" db="EMBL/GenBank/DDBJ databases">
        <title>San Antonio Military Medical Center submission to MRSN (WRAIR), pending publication.</title>
        <authorList>
            <person name="Blyth D.M."/>
            <person name="Mccarthy S.L."/>
            <person name="Schall S.E."/>
            <person name="Stam J.A."/>
            <person name="Ong A.C."/>
            <person name="Mcgann P.T."/>
        </authorList>
    </citation>
    <scope>NUCLEOTIDE SEQUENCE [LARGE SCALE GENOMIC DNA]</scope>
    <source>
        <strain evidence="2 3">MRSN571793</strain>
    </source>
</reference>
<name>A0A4Y8L1U4_9BACT</name>
<dbReference type="InterPro" id="IPR025631">
    <property type="entry name" value="Porin_10"/>
</dbReference>
<evidence type="ECO:0000313" key="2">
    <source>
        <dbReference type="EMBL" id="TFD95450.1"/>
    </source>
</evidence>
<keyword evidence="3" id="KW-1185">Reference proteome</keyword>
<sequence length="689" mass="78921">MKRFAFILAIIYISVLNASAQTPRFIFDNDSLMQQIEPKQQSRPRPVIPSDSLARANMADSLSKVPPAIPAWNIDERFGERIPIPMDTMFTNFHNETLVEGYDVAMTYLGNIGSPAQSRIFFDRDETSHFNFLDAFSYIYKRPGNQRFIDTKRPYSNIFYQSGGSSISKEERFSGEMAISLNKKLSFGFNIDYLYARGYYASLANKQNNYDIWASYRTDNYQMHAFIANNNYTNSENGGLADDGYLSGNVGGKQVNTNKTQEFLTALDETWNKMRGRHIFLTNKYSVGYRKDDDDETFVPVASIILTNNYTDQQRHFLSNSNGIDSLYNYVVDPELELDNGSISDRMSYWSFKNTLAIALNEGFRPWVKFGLKAFIEQDMRKYQAPGDKYPAYSSQQFSQNSTTIGGVLSKDKGNLLRYNLSAAFGVLGYNIGESRLTADISSRINIKGKDAIIKGEAYIKNLKPTFFENHYRSKLYNYDNDFSDIRRMYIGGEIIIPQTQTRIKGGVENLQNYIYYSYTSATTPASKIRNNTTDILQADKNIQVVSLSLDQNLKFKALHWDNQVVFQTSSNEDVLPLPKINIYSNLYLNLKLAKVLGIQLGVDARYFTEYYGPGYDPVLLQFQNQTETKVGNFPLINAYANFHLKKTRIFVMMYNIGKDFSNSRYFSAAHYPVNPMIFKMGLSWNFTD</sequence>
<keyword evidence="1" id="KW-0732">Signal</keyword>
<organism evidence="2 3">
    <name type="scientific">Dysgonomonas capnocytophagoides</name>
    <dbReference type="NCBI Taxonomy" id="45254"/>
    <lineage>
        <taxon>Bacteria</taxon>
        <taxon>Pseudomonadati</taxon>
        <taxon>Bacteroidota</taxon>
        <taxon>Bacteroidia</taxon>
        <taxon>Bacteroidales</taxon>
        <taxon>Dysgonomonadaceae</taxon>
        <taxon>Dysgonomonas</taxon>
    </lineage>
</organism>
<evidence type="ECO:0000313" key="3">
    <source>
        <dbReference type="Proteomes" id="UP000297861"/>
    </source>
</evidence>
<feature type="chain" id="PRO_5021274545" description="Porin" evidence="1">
    <location>
        <begin position="21"/>
        <end position="689"/>
    </location>
</feature>